<evidence type="ECO:0000313" key="6">
    <source>
        <dbReference type="EMBL" id="GLS23485.1"/>
    </source>
</evidence>
<feature type="transmembrane region" description="Helical" evidence="4">
    <location>
        <begin position="228"/>
        <end position="250"/>
    </location>
</feature>
<feature type="transmembrane region" description="Helical" evidence="4">
    <location>
        <begin position="118"/>
        <end position="134"/>
    </location>
</feature>
<dbReference type="RefSeq" id="WP_284316418.1">
    <property type="nucleotide sequence ID" value="NZ_BSPC01000075.1"/>
</dbReference>
<dbReference type="Pfam" id="PF07690">
    <property type="entry name" value="MFS_1"/>
    <property type="match status" value="1"/>
</dbReference>
<feature type="transmembrane region" description="Helical" evidence="4">
    <location>
        <begin position="94"/>
        <end position="112"/>
    </location>
</feature>
<dbReference type="Proteomes" id="UP001156882">
    <property type="component" value="Unassembled WGS sequence"/>
</dbReference>
<feature type="transmembrane region" description="Helical" evidence="4">
    <location>
        <begin position="386"/>
        <end position="404"/>
    </location>
</feature>
<feature type="domain" description="Major facilitator superfamily (MFS) profile" evidence="5">
    <location>
        <begin position="29"/>
        <end position="410"/>
    </location>
</feature>
<protein>
    <submittedName>
        <fullName evidence="6">Fosmidomycin resistance protein</fullName>
    </submittedName>
</protein>
<feature type="transmembrane region" description="Helical" evidence="4">
    <location>
        <begin position="299"/>
        <end position="318"/>
    </location>
</feature>
<reference evidence="7" key="1">
    <citation type="journal article" date="2019" name="Int. J. Syst. Evol. Microbiol.">
        <title>The Global Catalogue of Microorganisms (GCM) 10K type strain sequencing project: providing services to taxonomists for standard genome sequencing and annotation.</title>
        <authorList>
            <consortium name="The Broad Institute Genomics Platform"/>
            <consortium name="The Broad Institute Genome Sequencing Center for Infectious Disease"/>
            <person name="Wu L."/>
            <person name="Ma J."/>
        </authorList>
    </citation>
    <scope>NUCLEOTIDE SEQUENCE [LARGE SCALE GENOMIC DNA]</scope>
    <source>
        <strain evidence="7">NBRC 101365</strain>
    </source>
</reference>
<dbReference type="InterPro" id="IPR036259">
    <property type="entry name" value="MFS_trans_sf"/>
</dbReference>
<feature type="transmembrane region" description="Helical" evidence="4">
    <location>
        <begin position="62"/>
        <end position="82"/>
    </location>
</feature>
<feature type="transmembrane region" description="Helical" evidence="4">
    <location>
        <begin position="357"/>
        <end position="380"/>
    </location>
</feature>
<feature type="transmembrane region" description="Helical" evidence="4">
    <location>
        <begin position="324"/>
        <end position="345"/>
    </location>
</feature>
<dbReference type="SUPFAM" id="SSF103473">
    <property type="entry name" value="MFS general substrate transporter"/>
    <property type="match status" value="1"/>
</dbReference>
<sequence length="424" mass="45102">MDAKAATLPPSAAPAGASAFSAERTAYSILLAISVSHCLNDTLQSLIPSIYPMLRENFALSYGQIGLITLAFQLTASLLQPFVGLYTDHRPQPYSLAVGMGVSLCGLVLLAYAPNFEAVLIAAMLVGVGSSIFHPESSRVARMASGGKPGLAQSVFQVGGNLGTSIGPLLAAFIVLPYGQHSVASFSVIALVGMVILWNVGTWYSAYRRRTAGAKPKSHLMTAPLSRARVIGSIVILLLLIFSKFFYMASMSSYLTFYLISKFSLSAQDAQLHLFIFLFAVAAGTLIGGPVGDRIGRKYVIWVSILGVLPFTLALPYANLTWTTVLAVIIGFILSSAFSAIIVFAQELVPGKTGMIAGLFFGFAFGMGGLGAAALGFLADHTSIEFVYKVCSFLPMIGLLTIFLPNIERPQPVMAQDKIVEAFD</sequence>
<keyword evidence="2 4" id="KW-1133">Transmembrane helix</keyword>
<name>A0ABQ6CWU0_9HYPH</name>
<evidence type="ECO:0000256" key="2">
    <source>
        <dbReference type="ARBA" id="ARBA00022989"/>
    </source>
</evidence>
<keyword evidence="7" id="KW-1185">Reference proteome</keyword>
<keyword evidence="3 4" id="KW-0472">Membrane</keyword>
<accession>A0ABQ6CWU0</accession>
<evidence type="ECO:0000256" key="1">
    <source>
        <dbReference type="ARBA" id="ARBA00022692"/>
    </source>
</evidence>
<evidence type="ECO:0000313" key="7">
    <source>
        <dbReference type="Proteomes" id="UP001156882"/>
    </source>
</evidence>
<organism evidence="6 7">
    <name type="scientific">Labrys miyagiensis</name>
    <dbReference type="NCBI Taxonomy" id="346912"/>
    <lineage>
        <taxon>Bacteria</taxon>
        <taxon>Pseudomonadati</taxon>
        <taxon>Pseudomonadota</taxon>
        <taxon>Alphaproteobacteria</taxon>
        <taxon>Hyphomicrobiales</taxon>
        <taxon>Xanthobacteraceae</taxon>
        <taxon>Labrys</taxon>
    </lineage>
</organism>
<feature type="transmembrane region" description="Helical" evidence="4">
    <location>
        <begin position="270"/>
        <end position="287"/>
    </location>
</feature>
<comment type="caution">
    <text evidence="6">The sequence shown here is derived from an EMBL/GenBank/DDBJ whole genome shotgun (WGS) entry which is preliminary data.</text>
</comment>
<dbReference type="InterPro" id="IPR020846">
    <property type="entry name" value="MFS_dom"/>
</dbReference>
<dbReference type="EMBL" id="BSPC01000075">
    <property type="protein sequence ID" value="GLS23485.1"/>
    <property type="molecule type" value="Genomic_DNA"/>
</dbReference>
<gene>
    <name evidence="6" type="ORF">GCM10007874_65060</name>
</gene>
<feature type="transmembrane region" description="Helical" evidence="4">
    <location>
        <begin position="184"/>
        <end position="207"/>
    </location>
</feature>
<dbReference type="PANTHER" id="PTHR43129">
    <property type="entry name" value="FOSMIDOMYCIN RESISTANCE PROTEIN"/>
    <property type="match status" value="1"/>
</dbReference>
<dbReference type="PROSITE" id="PS50850">
    <property type="entry name" value="MFS"/>
    <property type="match status" value="1"/>
</dbReference>
<keyword evidence="1 4" id="KW-0812">Transmembrane</keyword>
<evidence type="ECO:0000256" key="3">
    <source>
        <dbReference type="ARBA" id="ARBA00023136"/>
    </source>
</evidence>
<dbReference type="PANTHER" id="PTHR43129:SF1">
    <property type="entry name" value="FOSMIDOMYCIN RESISTANCE PROTEIN"/>
    <property type="match status" value="1"/>
</dbReference>
<dbReference type="InterPro" id="IPR011701">
    <property type="entry name" value="MFS"/>
</dbReference>
<proteinExistence type="predicted"/>
<feature type="transmembrane region" description="Helical" evidence="4">
    <location>
        <begin position="155"/>
        <end position="178"/>
    </location>
</feature>
<evidence type="ECO:0000256" key="4">
    <source>
        <dbReference type="SAM" id="Phobius"/>
    </source>
</evidence>
<dbReference type="CDD" id="cd17478">
    <property type="entry name" value="MFS_FsR"/>
    <property type="match status" value="1"/>
</dbReference>
<dbReference type="Gene3D" id="1.20.1250.20">
    <property type="entry name" value="MFS general substrate transporter like domains"/>
    <property type="match status" value="2"/>
</dbReference>
<evidence type="ECO:0000259" key="5">
    <source>
        <dbReference type="PROSITE" id="PS50850"/>
    </source>
</evidence>